<dbReference type="OrthoDB" id="10265994at2759"/>
<organism evidence="1 2">
    <name type="scientific">Choanephora cucurbitarum</name>
    <dbReference type="NCBI Taxonomy" id="101091"/>
    <lineage>
        <taxon>Eukaryota</taxon>
        <taxon>Fungi</taxon>
        <taxon>Fungi incertae sedis</taxon>
        <taxon>Mucoromycota</taxon>
        <taxon>Mucoromycotina</taxon>
        <taxon>Mucoromycetes</taxon>
        <taxon>Mucorales</taxon>
        <taxon>Mucorineae</taxon>
        <taxon>Choanephoraceae</taxon>
        <taxon>Choanephoroideae</taxon>
        <taxon>Choanephora</taxon>
    </lineage>
</organism>
<reference evidence="1 2" key="1">
    <citation type="submission" date="2016-03" db="EMBL/GenBank/DDBJ databases">
        <title>Choanephora cucurbitarum.</title>
        <authorList>
            <person name="Min B."/>
            <person name="Park H."/>
            <person name="Park J.-H."/>
            <person name="Shin H.-D."/>
            <person name="Choi I.-G."/>
        </authorList>
    </citation>
    <scope>NUCLEOTIDE SEQUENCE [LARGE SCALE GENOMIC DNA]</scope>
    <source>
        <strain evidence="1 2">KUS-F28377</strain>
    </source>
</reference>
<dbReference type="AlphaFoldDB" id="A0A1C7N023"/>
<evidence type="ECO:0000313" key="1">
    <source>
        <dbReference type="EMBL" id="OBZ82423.1"/>
    </source>
</evidence>
<dbReference type="InParanoid" id="A0A1C7N023"/>
<comment type="caution">
    <text evidence="1">The sequence shown here is derived from an EMBL/GenBank/DDBJ whole genome shotgun (WGS) entry which is preliminary data.</text>
</comment>
<name>A0A1C7N023_9FUNG</name>
<dbReference type="EMBL" id="LUGH01000870">
    <property type="protein sequence ID" value="OBZ82423.1"/>
    <property type="molecule type" value="Genomic_DNA"/>
</dbReference>
<proteinExistence type="predicted"/>
<evidence type="ECO:0000313" key="2">
    <source>
        <dbReference type="Proteomes" id="UP000093000"/>
    </source>
</evidence>
<dbReference type="Proteomes" id="UP000093000">
    <property type="component" value="Unassembled WGS sequence"/>
</dbReference>
<gene>
    <name evidence="1" type="ORF">A0J61_09527</name>
</gene>
<accession>A0A1C7N023</accession>
<dbReference type="STRING" id="101091.A0A1C7N023"/>
<protein>
    <submittedName>
        <fullName evidence="1">Uncharacterized protein</fullName>
    </submittedName>
</protein>
<sequence length="196" mass="22314">MDRKSRTSRSATLNGTNEEVNLWNQICNSLTKLESIQKDTTHVVTNINHIHTSLDSNQGIPATIGSKLVEYYKGCIELSSNEVKTINDIIEKLSILVALRDASEYNNDRLIYFAKQPRQKDSGHSLSLAVMKLKKNKSFDVKPIPDVKEASHFIELDSGQNIFTFYLGTEYSYQVEAHHFWKLGWIAHTKKVKTTV</sequence>
<keyword evidence="2" id="KW-1185">Reference proteome</keyword>